<dbReference type="InterPro" id="IPR001024">
    <property type="entry name" value="PLAT/LH2_dom"/>
</dbReference>
<keyword evidence="11" id="KW-0106">Calcium</keyword>
<dbReference type="STRING" id="62062.ENSHHUP00000040863"/>
<keyword evidence="4" id="KW-0963">Cytoplasm</keyword>
<evidence type="ECO:0000256" key="12">
    <source>
        <dbReference type="PIRSR" id="PIRSR601885-3"/>
    </source>
</evidence>
<feature type="domain" description="PLAT" evidence="15">
    <location>
        <begin position="1"/>
        <end position="54"/>
    </location>
</feature>
<evidence type="ECO:0000313" key="18">
    <source>
        <dbReference type="Proteomes" id="UP000314982"/>
    </source>
</evidence>
<dbReference type="PRINTS" id="PR00467">
    <property type="entry name" value="MAMLPOXGNASE"/>
</dbReference>
<dbReference type="Pfam" id="PF01477">
    <property type="entry name" value="PLAT"/>
    <property type="match status" value="1"/>
</dbReference>
<dbReference type="Proteomes" id="UP000314982">
    <property type="component" value="Unassembled WGS sequence"/>
</dbReference>
<accession>A0A4W5MST0</accession>
<evidence type="ECO:0000256" key="2">
    <source>
        <dbReference type="ARBA" id="ARBA00005189"/>
    </source>
</evidence>
<dbReference type="SUPFAM" id="SSF49723">
    <property type="entry name" value="Lipase/lipooxygenase domain (PLAT/LH2 domain)"/>
    <property type="match status" value="1"/>
</dbReference>
<dbReference type="InterPro" id="IPR013819">
    <property type="entry name" value="LipOase_C"/>
</dbReference>
<comment type="caution">
    <text evidence="13">Lacks conserved residue(s) required for the propagation of feature annotation.</text>
</comment>
<keyword evidence="8 10" id="KW-0408">Iron</keyword>
<keyword evidence="5 10" id="KW-0479">Metal-binding</keyword>
<keyword evidence="7 14" id="KW-0560">Oxidoreductase</keyword>
<dbReference type="Gene3D" id="2.60.60.20">
    <property type="entry name" value="PLAT/LH2 domain"/>
    <property type="match status" value="1"/>
</dbReference>
<evidence type="ECO:0000256" key="3">
    <source>
        <dbReference type="ARBA" id="ARBA00009419"/>
    </source>
</evidence>
<organism evidence="17 18">
    <name type="scientific">Hucho hucho</name>
    <name type="common">huchen</name>
    <dbReference type="NCBI Taxonomy" id="62062"/>
    <lineage>
        <taxon>Eukaryota</taxon>
        <taxon>Metazoa</taxon>
        <taxon>Chordata</taxon>
        <taxon>Craniata</taxon>
        <taxon>Vertebrata</taxon>
        <taxon>Euteleostomi</taxon>
        <taxon>Actinopterygii</taxon>
        <taxon>Neopterygii</taxon>
        <taxon>Teleostei</taxon>
        <taxon>Protacanthopterygii</taxon>
        <taxon>Salmoniformes</taxon>
        <taxon>Salmonidae</taxon>
        <taxon>Salmoninae</taxon>
        <taxon>Hucho</taxon>
    </lineage>
</organism>
<dbReference type="SUPFAM" id="SSF48484">
    <property type="entry name" value="Lipoxigenase"/>
    <property type="match status" value="2"/>
</dbReference>
<dbReference type="GO" id="GO:0016702">
    <property type="term" value="F:oxidoreductase activity, acting on single donors with incorporation of molecular oxygen, incorporation of two atoms of oxygen"/>
    <property type="evidence" value="ECO:0007669"/>
    <property type="project" value="InterPro"/>
</dbReference>
<keyword evidence="9" id="KW-0443">Lipid metabolism</keyword>
<evidence type="ECO:0000256" key="11">
    <source>
        <dbReference type="PIRSR" id="PIRSR601885-2"/>
    </source>
</evidence>
<dbReference type="InterPro" id="IPR000907">
    <property type="entry name" value="LipOase"/>
</dbReference>
<dbReference type="PANTHER" id="PTHR11771">
    <property type="entry name" value="LIPOXYGENASE"/>
    <property type="match status" value="1"/>
</dbReference>
<dbReference type="InterPro" id="IPR001885">
    <property type="entry name" value="LipOase_mml"/>
</dbReference>
<dbReference type="PRINTS" id="PR00087">
    <property type="entry name" value="LIPOXYGENASE"/>
</dbReference>
<dbReference type="InterPro" id="IPR036226">
    <property type="entry name" value="LipOase_C_sf"/>
</dbReference>
<comment type="similarity">
    <text evidence="3 14">Belongs to the lipoxygenase family.</text>
</comment>
<evidence type="ECO:0000256" key="9">
    <source>
        <dbReference type="ARBA" id="ARBA00023098"/>
    </source>
</evidence>
<feature type="site" description="Essential for stabilizing binding to COTL1" evidence="12">
    <location>
        <position position="39"/>
    </location>
</feature>
<evidence type="ECO:0000256" key="13">
    <source>
        <dbReference type="PROSITE-ProRule" id="PRU00152"/>
    </source>
</evidence>
<comment type="cofactor">
    <cofactor evidence="10">
        <name>Fe cation</name>
        <dbReference type="ChEBI" id="CHEBI:24875"/>
    </cofactor>
    <text evidence="10">Binds 1 Fe cation per subunit.</text>
</comment>
<gene>
    <name evidence="17" type="primary">ALOX5</name>
</gene>
<comment type="pathway">
    <text evidence="2">Lipid metabolism.</text>
</comment>
<evidence type="ECO:0000256" key="10">
    <source>
        <dbReference type="PIRSR" id="PIRSR601885-1"/>
    </source>
</evidence>
<dbReference type="InterPro" id="IPR036392">
    <property type="entry name" value="PLAT/LH2_dom_sf"/>
</dbReference>
<feature type="domain" description="Lipoxygenase" evidence="16">
    <location>
        <begin position="53"/>
        <end position="733"/>
    </location>
</feature>
<evidence type="ECO:0000256" key="6">
    <source>
        <dbReference type="ARBA" id="ARBA00022964"/>
    </source>
</evidence>
<dbReference type="Gene3D" id="1.20.245.10">
    <property type="entry name" value="Lipoxygenase-1, Domain 5"/>
    <property type="match status" value="3"/>
</dbReference>
<proteinExistence type="inferred from homology"/>
<dbReference type="PROSITE" id="PS51393">
    <property type="entry name" value="LIPOXYGENASE_3"/>
    <property type="match status" value="1"/>
</dbReference>
<dbReference type="GO" id="GO:0034440">
    <property type="term" value="P:lipid oxidation"/>
    <property type="evidence" value="ECO:0007669"/>
    <property type="project" value="InterPro"/>
</dbReference>
<dbReference type="GeneTree" id="ENSGT00940000156111"/>
<feature type="binding site" evidence="10">
    <location>
        <position position="610"/>
    </location>
    <ligand>
        <name>Fe cation</name>
        <dbReference type="ChEBI" id="CHEBI:24875"/>
        <note>catalytic</note>
    </ligand>
</feature>
<name>A0A4W5MST0_9TELE</name>
<feature type="binding site" evidence="11">
    <location>
        <position position="15"/>
    </location>
    <ligand>
        <name>Ca(2+)</name>
        <dbReference type="ChEBI" id="CHEBI:29108"/>
        <label>1</label>
    </ligand>
</feature>
<sequence>MELVKIEKKKYWVHDDWYCKYITVKTPSGDYVEFPCFRWLVDDKEVVLRDGKALLPKDDKTTLVKQHRHKELENRRKTYRWREWQPGIPMSIDANAHKELPRDIQFDSEKGVDFILNYSKAIENLCVNQFMHMFQSSWNDFADFERIFVRIKNTISEYVMQHWKEDFMFGYQYLNGCNPVMIQKCTKLPEKFPVTHDMVADCLEREMTLEEEIEAGNIYIADYELMEDISPNSTDPCTLQYLAAPICLLYNNSQSKILPLAIQLGQTPGKDNPIFLPSDGQYDWMLAKIWVRSSDFHIHQTVTHLLRTHLVSEVFGVAMFRQLPAVHPAYKLLLPHIRFTIAINTKAREQLICEFGIFDKANGTGGGGHVEMIQKAMRSLTFRSLCFPDAIKARGVDSPEDLPYYYYRDDGNRVWDVTKRSEIVGVWGVCVCVLLDTFIGGGEPGQSPGRDAMRWLILTLASCPYPGSTHPYSHNPKALAITLTLASCPYPGSTHPYSHNPKALAITLTLASCPHPGSTHPYSHNPKALAITLTLNLICRFPSFVWDVVCIYYDSDDTVQKDEEIQAFVKDVCSFGMQDLDCCGFPKSLKTREELTEYLTVIIFTASAHHAAVNFGQYDWCSWIPNAPPTMRKPPPRQKGVVDVKFIIQSLPDRGRSCWHLGAVWALSQFQENELFLGMYPDEHFIEKPVKVAMESFRKRLAEVSSVIKIRNEGKKLPYYYFSPDRIPNSVAV</sequence>
<protein>
    <submittedName>
        <fullName evidence="17">Arachidonate 5-lipoxygenase</fullName>
    </submittedName>
</protein>
<reference evidence="17" key="2">
    <citation type="submission" date="2025-08" db="UniProtKB">
        <authorList>
            <consortium name="Ensembl"/>
        </authorList>
    </citation>
    <scope>IDENTIFICATION</scope>
</reference>
<evidence type="ECO:0000256" key="1">
    <source>
        <dbReference type="ARBA" id="ARBA00004496"/>
    </source>
</evidence>
<reference evidence="18" key="1">
    <citation type="submission" date="2018-06" db="EMBL/GenBank/DDBJ databases">
        <title>Genome assembly of Danube salmon.</title>
        <authorList>
            <person name="Macqueen D.J."/>
            <person name="Gundappa M.K."/>
        </authorList>
    </citation>
    <scope>NUCLEOTIDE SEQUENCE [LARGE SCALE GENOMIC DNA]</scope>
</reference>
<dbReference type="Gene3D" id="3.10.450.60">
    <property type="match status" value="1"/>
</dbReference>
<dbReference type="PROSITE" id="PS50095">
    <property type="entry name" value="PLAT"/>
    <property type="match status" value="1"/>
</dbReference>
<dbReference type="Ensembl" id="ENSHHUT00000042439.1">
    <property type="protein sequence ID" value="ENSHHUP00000040863.1"/>
    <property type="gene ID" value="ENSHHUG00000025204.1"/>
</dbReference>
<evidence type="ECO:0000256" key="7">
    <source>
        <dbReference type="ARBA" id="ARBA00023002"/>
    </source>
</evidence>
<dbReference type="Pfam" id="PF00305">
    <property type="entry name" value="Lipoxygenase"/>
    <property type="match status" value="2"/>
</dbReference>
<evidence type="ECO:0000256" key="8">
    <source>
        <dbReference type="ARBA" id="ARBA00023004"/>
    </source>
</evidence>
<evidence type="ECO:0000313" key="17">
    <source>
        <dbReference type="Ensembl" id="ENSHHUP00000040863.1"/>
    </source>
</evidence>
<dbReference type="InterPro" id="IPR020833">
    <property type="entry name" value="LipOase_Fe_BS"/>
</dbReference>
<evidence type="ECO:0000259" key="15">
    <source>
        <dbReference type="PROSITE" id="PS50095"/>
    </source>
</evidence>
<feature type="binding site" evidence="10">
    <location>
        <position position="304"/>
    </location>
    <ligand>
        <name>Fe cation</name>
        <dbReference type="ChEBI" id="CHEBI:24875"/>
        <note>catalytic</note>
    </ligand>
</feature>
<comment type="subcellular location">
    <subcellularLocation>
        <location evidence="1">Cytoplasm</location>
    </subcellularLocation>
</comment>
<evidence type="ECO:0000256" key="14">
    <source>
        <dbReference type="RuleBase" id="RU003974"/>
    </source>
</evidence>
<evidence type="ECO:0000256" key="5">
    <source>
        <dbReference type="ARBA" id="ARBA00022723"/>
    </source>
</evidence>
<dbReference type="GO" id="GO:0005506">
    <property type="term" value="F:iron ion binding"/>
    <property type="evidence" value="ECO:0007669"/>
    <property type="project" value="InterPro"/>
</dbReference>
<keyword evidence="18" id="KW-1185">Reference proteome</keyword>
<evidence type="ECO:0000259" key="16">
    <source>
        <dbReference type="PROSITE" id="PS51393"/>
    </source>
</evidence>
<feature type="binding site" evidence="11">
    <location>
        <position position="16"/>
    </location>
    <ligand>
        <name>Ca(2+)</name>
        <dbReference type="ChEBI" id="CHEBI:29108"/>
        <label>1</label>
    </ligand>
</feature>
<dbReference type="PROSITE" id="PS00711">
    <property type="entry name" value="LIPOXYGENASE_1"/>
    <property type="match status" value="1"/>
</dbReference>
<evidence type="ECO:0000256" key="4">
    <source>
        <dbReference type="ARBA" id="ARBA00022490"/>
    </source>
</evidence>
<feature type="binding site" evidence="10">
    <location>
        <position position="309"/>
    </location>
    <ligand>
        <name>Fe cation</name>
        <dbReference type="ChEBI" id="CHEBI:24875"/>
        <note>catalytic</note>
    </ligand>
</feature>
<dbReference type="GO" id="GO:0005737">
    <property type="term" value="C:cytoplasm"/>
    <property type="evidence" value="ECO:0007669"/>
    <property type="project" value="UniProtKB-SubCell"/>
</dbReference>
<dbReference type="AlphaFoldDB" id="A0A4W5MST0"/>
<reference evidence="17" key="3">
    <citation type="submission" date="2025-09" db="UniProtKB">
        <authorList>
            <consortium name="Ensembl"/>
        </authorList>
    </citation>
    <scope>IDENTIFICATION</scope>
</reference>
<keyword evidence="6 14" id="KW-0223">Dioxygenase</keyword>